<gene>
    <name evidence="2" type="ORF">TeGR_g4305</name>
</gene>
<feature type="non-terminal residue" evidence="2">
    <location>
        <position position="1"/>
    </location>
</feature>
<feature type="region of interest" description="Disordered" evidence="1">
    <location>
        <begin position="78"/>
        <end position="132"/>
    </location>
</feature>
<dbReference type="EMBL" id="BRYB01002253">
    <property type="protein sequence ID" value="GMI41936.1"/>
    <property type="molecule type" value="Genomic_DNA"/>
</dbReference>
<evidence type="ECO:0000313" key="3">
    <source>
        <dbReference type="Proteomes" id="UP001165060"/>
    </source>
</evidence>
<reference evidence="2 3" key="1">
    <citation type="journal article" date="2023" name="Commun. Biol.">
        <title>Genome analysis of Parmales, the sister group of diatoms, reveals the evolutionary specialization of diatoms from phago-mixotrophs to photoautotrophs.</title>
        <authorList>
            <person name="Ban H."/>
            <person name="Sato S."/>
            <person name="Yoshikawa S."/>
            <person name="Yamada K."/>
            <person name="Nakamura Y."/>
            <person name="Ichinomiya M."/>
            <person name="Sato N."/>
            <person name="Blanc-Mathieu R."/>
            <person name="Endo H."/>
            <person name="Kuwata A."/>
            <person name="Ogata H."/>
        </authorList>
    </citation>
    <scope>NUCLEOTIDE SEQUENCE [LARGE SCALE GENOMIC DNA]</scope>
</reference>
<organism evidence="2 3">
    <name type="scientific">Tetraparma gracilis</name>
    <dbReference type="NCBI Taxonomy" id="2962635"/>
    <lineage>
        <taxon>Eukaryota</taxon>
        <taxon>Sar</taxon>
        <taxon>Stramenopiles</taxon>
        <taxon>Ochrophyta</taxon>
        <taxon>Bolidophyceae</taxon>
        <taxon>Parmales</taxon>
        <taxon>Triparmaceae</taxon>
        <taxon>Tetraparma</taxon>
    </lineage>
</organism>
<protein>
    <submittedName>
        <fullName evidence="2">Uncharacterized protein</fullName>
    </submittedName>
</protein>
<comment type="caution">
    <text evidence="2">The sequence shown here is derived from an EMBL/GenBank/DDBJ whole genome shotgun (WGS) entry which is preliminary data.</text>
</comment>
<keyword evidence="3" id="KW-1185">Reference proteome</keyword>
<name>A0ABQ6N642_9STRA</name>
<evidence type="ECO:0000256" key="1">
    <source>
        <dbReference type="SAM" id="MobiDB-lite"/>
    </source>
</evidence>
<sequence>PPPPPPRCNAKDCRGAVAIGELRLVSGKRDRPKHIHLRCVGPLLGRAIQEAGGVAHAAGFADLSEAQKEEATAAVLAASRKPKYENQFSRKSSKKPAAKEIADGSSDEDDDWEQQRSVWEKPRATSKRHRAAPAATQQLALVPALQPLAALELGPGPVPSLVQQMADAHSAMLKLYQDDKVPFEGLQQSMALVSQAIAFASKP</sequence>
<proteinExistence type="predicted"/>
<dbReference type="Proteomes" id="UP001165060">
    <property type="component" value="Unassembled WGS sequence"/>
</dbReference>
<evidence type="ECO:0000313" key="2">
    <source>
        <dbReference type="EMBL" id="GMI41936.1"/>
    </source>
</evidence>
<accession>A0ABQ6N642</accession>